<dbReference type="CDD" id="cd00190">
    <property type="entry name" value="Tryp_SPc"/>
    <property type="match status" value="2"/>
</dbReference>
<dbReference type="Gene3D" id="2.40.10.10">
    <property type="entry name" value="Trypsin-like serine proteases"/>
    <property type="match status" value="2"/>
</dbReference>
<dbReference type="Proteomes" id="UP000663889">
    <property type="component" value="Unassembled WGS sequence"/>
</dbReference>
<proteinExistence type="predicted"/>
<organism evidence="9 11">
    <name type="scientific">Rotaria sordida</name>
    <dbReference type="NCBI Taxonomy" id="392033"/>
    <lineage>
        <taxon>Eukaryota</taxon>
        <taxon>Metazoa</taxon>
        <taxon>Spiralia</taxon>
        <taxon>Gnathifera</taxon>
        <taxon>Rotifera</taxon>
        <taxon>Eurotatoria</taxon>
        <taxon>Bdelloidea</taxon>
        <taxon>Philodinida</taxon>
        <taxon>Philodinidae</taxon>
        <taxon>Rotaria</taxon>
    </lineage>
</organism>
<dbReference type="SUPFAM" id="SSF50494">
    <property type="entry name" value="Trypsin-like serine proteases"/>
    <property type="match status" value="2"/>
</dbReference>
<dbReference type="SMART" id="SM00020">
    <property type="entry name" value="Tryp_SPc"/>
    <property type="match status" value="2"/>
</dbReference>
<gene>
    <name evidence="10" type="ORF">FNK824_LOCUS31543</name>
    <name evidence="9" type="ORF">SEV965_LOCUS17351</name>
</gene>
<dbReference type="InterPro" id="IPR043504">
    <property type="entry name" value="Peptidase_S1_PA_chymotrypsin"/>
</dbReference>
<evidence type="ECO:0000256" key="2">
    <source>
        <dbReference type="ARBA" id="ARBA00022801"/>
    </source>
</evidence>
<evidence type="ECO:0000256" key="1">
    <source>
        <dbReference type="ARBA" id="ARBA00022670"/>
    </source>
</evidence>
<evidence type="ECO:0000256" key="5">
    <source>
        <dbReference type="RuleBase" id="RU363034"/>
    </source>
</evidence>
<dbReference type="PRINTS" id="PR00722">
    <property type="entry name" value="CHYMOTRYPSIN"/>
</dbReference>
<dbReference type="PROSITE" id="PS50240">
    <property type="entry name" value="TRYPSIN_DOM"/>
    <property type="match status" value="2"/>
</dbReference>
<reference evidence="9" key="1">
    <citation type="submission" date="2021-02" db="EMBL/GenBank/DDBJ databases">
        <authorList>
            <person name="Nowell W R."/>
        </authorList>
    </citation>
    <scope>NUCLEOTIDE SEQUENCE</scope>
</reference>
<dbReference type="GO" id="GO:0004252">
    <property type="term" value="F:serine-type endopeptidase activity"/>
    <property type="evidence" value="ECO:0007669"/>
    <property type="project" value="InterPro"/>
</dbReference>
<keyword evidence="3 5" id="KW-0720">Serine protease</keyword>
<feature type="domain" description="Peptidase S1" evidence="8">
    <location>
        <begin position="315"/>
        <end position="547"/>
    </location>
</feature>
<dbReference type="PANTHER" id="PTHR24252:SF7">
    <property type="entry name" value="HYALIN"/>
    <property type="match status" value="1"/>
</dbReference>
<dbReference type="FunFam" id="2.40.10.10:FF:000068">
    <property type="entry name" value="transmembrane protease serine 2"/>
    <property type="match status" value="1"/>
</dbReference>
<dbReference type="FunFam" id="2.40.10.10:FF:000006">
    <property type="entry name" value="Serine proteinase stubble"/>
    <property type="match status" value="1"/>
</dbReference>
<evidence type="ECO:0000256" key="4">
    <source>
        <dbReference type="ARBA" id="ARBA00023157"/>
    </source>
</evidence>
<comment type="caution">
    <text evidence="9">The sequence shown here is derived from an EMBL/GenBank/DDBJ whole genome shotgun (WGS) entry which is preliminary data.</text>
</comment>
<evidence type="ECO:0000256" key="3">
    <source>
        <dbReference type="ARBA" id="ARBA00022825"/>
    </source>
</evidence>
<keyword evidence="1 5" id="KW-0645">Protease</keyword>
<evidence type="ECO:0000313" key="10">
    <source>
        <dbReference type="EMBL" id="CAF4104296.1"/>
    </source>
</evidence>
<feature type="signal peptide" evidence="7">
    <location>
        <begin position="1"/>
        <end position="19"/>
    </location>
</feature>
<dbReference type="InterPro" id="IPR033116">
    <property type="entry name" value="TRYPSIN_SER"/>
</dbReference>
<feature type="chain" id="PRO_5036225732" description="Peptidase S1 domain-containing protein" evidence="7">
    <location>
        <begin position="20"/>
        <end position="618"/>
    </location>
</feature>
<dbReference type="Pfam" id="PF00089">
    <property type="entry name" value="Trypsin"/>
    <property type="match status" value="2"/>
</dbReference>
<feature type="domain" description="Peptidase S1" evidence="8">
    <location>
        <begin position="26"/>
        <end position="257"/>
    </location>
</feature>
<protein>
    <recommendedName>
        <fullName evidence="8">Peptidase S1 domain-containing protein</fullName>
    </recommendedName>
</protein>
<dbReference type="PROSITE" id="PS00135">
    <property type="entry name" value="TRYPSIN_SER"/>
    <property type="match status" value="1"/>
</dbReference>
<keyword evidence="2 5" id="KW-0378">Hydrolase</keyword>
<evidence type="ECO:0000313" key="11">
    <source>
        <dbReference type="Proteomes" id="UP000663889"/>
    </source>
</evidence>
<dbReference type="Proteomes" id="UP000663874">
    <property type="component" value="Unassembled WGS sequence"/>
</dbReference>
<evidence type="ECO:0000256" key="7">
    <source>
        <dbReference type="SAM" id="SignalP"/>
    </source>
</evidence>
<feature type="region of interest" description="Disordered" evidence="6">
    <location>
        <begin position="551"/>
        <end position="589"/>
    </location>
</feature>
<dbReference type="PANTHER" id="PTHR24252">
    <property type="entry name" value="ACROSIN-RELATED"/>
    <property type="match status" value="1"/>
</dbReference>
<dbReference type="InterPro" id="IPR009003">
    <property type="entry name" value="Peptidase_S1_PA"/>
</dbReference>
<dbReference type="EMBL" id="CAJNOU010000992">
    <property type="protein sequence ID" value="CAF1129781.1"/>
    <property type="molecule type" value="Genomic_DNA"/>
</dbReference>
<accession>A0A814R7N3</accession>
<keyword evidence="4" id="KW-1015">Disulfide bond</keyword>
<evidence type="ECO:0000256" key="6">
    <source>
        <dbReference type="SAM" id="MobiDB-lite"/>
    </source>
</evidence>
<dbReference type="InterPro" id="IPR001254">
    <property type="entry name" value="Trypsin_dom"/>
</dbReference>
<dbReference type="InterPro" id="IPR001314">
    <property type="entry name" value="Peptidase_S1A"/>
</dbReference>
<dbReference type="GO" id="GO:0006508">
    <property type="term" value="P:proteolysis"/>
    <property type="evidence" value="ECO:0007669"/>
    <property type="project" value="UniProtKB-KW"/>
</dbReference>
<dbReference type="EMBL" id="CAJOBE010010266">
    <property type="protein sequence ID" value="CAF4104296.1"/>
    <property type="molecule type" value="Genomic_DNA"/>
</dbReference>
<dbReference type="PROSITE" id="PS00134">
    <property type="entry name" value="TRYPSIN_HIS"/>
    <property type="match status" value="1"/>
</dbReference>
<sequence length="618" mass="67229">MKLLTIIFILLLTVHEFVGQQIAGRIFNGIQAPDDAFPWMVSVRFYDSQQNRILNVCGGSIVSEIFVLTAASCFFGAHTNGFYLFSIKAGVHNIINGSEALEQVRSVSHIIVHPSYNASSYFNDLALVRVSIPFNMNALNLNNISLSNLTALENMDLVTIGWGILNPSNPTEGATFLQQITVQENVECTKNKAINSTTQLCAPGTCLGDSGGPLMVYSNDSQQYELVGITSFRDVCTTEGLFTRVAPFANWILTILNNPPSTPRPITTTTQTTTTTGRPTSFVCNTSYTCGCSSIPVIFHDEPPFSSRLHNQGRIVGGEAAQAHSWPWIVSIRLFGGHSCGGSIINNEWVLTAAHCVLLIGSTIHIGVHDRLLSSPQIRNVSKVIEHPEYDPPPKFINDIALIRLSSPINLTPSDSSVGITCLPPQSTDLNYPEVGKRLAVIGWGTLAENGSLPRELQQVRVTVLDNDDSRCSQSAFDRQRQFCAMVDGGGKDSCQGDSGGPIHQWLGDHWEQVGIVSFGTGCAQPSKPGVYTRLSMYHDWIQATINQVDTTPSTSTSTVSSTPTTSSTSTVSSTSIVSPISTTSSTSKPIPDVEEKLFYYQIKQEVSISHHSYKIFN</sequence>
<evidence type="ECO:0000313" key="9">
    <source>
        <dbReference type="EMBL" id="CAF1129781.1"/>
    </source>
</evidence>
<dbReference type="InterPro" id="IPR018114">
    <property type="entry name" value="TRYPSIN_HIS"/>
</dbReference>
<feature type="compositionally biased region" description="Low complexity" evidence="6">
    <location>
        <begin position="551"/>
        <end position="588"/>
    </location>
</feature>
<evidence type="ECO:0000259" key="8">
    <source>
        <dbReference type="PROSITE" id="PS50240"/>
    </source>
</evidence>
<name>A0A814R7N3_9BILA</name>
<dbReference type="AlphaFoldDB" id="A0A814R7N3"/>
<keyword evidence="7" id="KW-0732">Signal</keyword>